<dbReference type="AlphaFoldDB" id="M2XAL9"/>
<keyword evidence="4" id="KW-1185">Reference proteome</keyword>
<evidence type="ECO:0000256" key="2">
    <source>
        <dbReference type="SAM" id="SignalP"/>
    </source>
</evidence>
<dbReference type="STRING" id="71999.KPaMU14_04480"/>
<evidence type="ECO:0000313" key="3">
    <source>
        <dbReference type="EMBL" id="EME36151.1"/>
    </source>
</evidence>
<feature type="chain" id="PRO_5039640306" description="Secreted protein" evidence="2">
    <location>
        <begin position="33"/>
        <end position="164"/>
    </location>
</feature>
<dbReference type="Proteomes" id="UP000009877">
    <property type="component" value="Unassembled WGS sequence"/>
</dbReference>
<dbReference type="RefSeq" id="WP_006215053.1">
    <property type="nucleotide sequence ID" value="NZ_ANHZ02000017.1"/>
</dbReference>
<dbReference type="GeneID" id="93317082"/>
<organism evidence="3 4">
    <name type="scientific">Kocuria palustris PEL</name>
    <dbReference type="NCBI Taxonomy" id="1236550"/>
    <lineage>
        <taxon>Bacteria</taxon>
        <taxon>Bacillati</taxon>
        <taxon>Actinomycetota</taxon>
        <taxon>Actinomycetes</taxon>
        <taxon>Micrococcales</taxon>
        <taxon>Micrococcaceae</taxon>
        <taxon>Kocuria</taxon>
    </lineage>
</organism>
<reference evidence="3 4" key="1">
    <citation type="journal article" date="2014" name="Genome Announc.">
        <title>Draft Genome Sequence of Kocuria palustris PEL.</title>
        <authorList>
            <person name="Sharma G."/>
            <person name="Khatri I."/>
            <person name="Subramanian S."/>
        </authorList>
    </citation>
    <scope>NUCLEOTIDE SEQUENCE [LARGE SCALE GENOMIC DNA]</scope>
    <source>
        <strain evidence="3 4">PEL</strain>
    </source>
</reference>
<gene>
    <name evidence="3" type="ORF">C884_00630</name>
</gene>
<comment type="caution">
    <text evidence="3">The sequence shown here is derived from an EMBL/GenBank/DDBJ whole genome shotgun (WGS) entry which is preliminary data.</text>
</comment>
<evidence type="ECO:0008006" key="5">
    <source>
        <dbReference type="Google" id="ProtNLM"/>
    </source>
</evidence>
<protein>
    <recommendedName>
        <fullName evidence="5">Secreted protein</fullName>
    </recommendedName>
</protein>
<dbReference type="EMBL" id="ANHZ02000017">
    <property type="protein sequence ID" value="EME36151.1"/>
    <property type="molecule type" value="Genomic_DNA"/>
</dbReference>
<sequence length="164" mass="17054">MRSGPNPLLPLRAAALTAAGLVLLTGCGSSTAQVEAAEDAANPECAPAMLAMPEQISGQDQRQTSSQGTTAYGDPSAAVVRCGVTPPEPTTDLCTRVNGVDWLIRDLESDNQWQATTYGRDPAFEITFDTTVVPSSTALVDLGSAVSTVPQDSECLSVDEVPQT</sequence>
<evidence type="ECO:0000313" key="4">
    <source>
        <dbReference type="Proteomes" id="UP000009877"/>
    </source>
</evidence>
<feature type="signal peptide" evidence="2">
    <location>
        <begin position="1"/>
        <end position="32"/>
    </location>
</feature>
<dbReference type="PROSITE" id="PS51257">
    <property type="entry name" value="PROKAR_LIPOPROTEIN"/>
    <property type="match status" value="1"/>
</dbReference>
<feature type="compositionally biased region" description="Polar residues" evidence="1">
    <location>
        <begin position="56"/>
        <end position="70"/>
    </location>
</feature>
<evidence type="ECO:0000256" key="1">
    <source>
        <dbReference type="SAM" id="MobiDB-lite"/>
    </source>
</evidence>
<proteinExistence type="predicted"/>
<accession>M2XAL9</accession>
<feature type="region of interest" description="Disordered" evidence="1">
    <location>
        <begin position="55"/>
        <end position="75"/>
    </location>
</feature>
<name>M2XAL9_9MICC</name>
<dbReference type="InterPro" id="IPR021903">
    <property type="entry name" value="DUF3515"/>
</dbReference>
<keyword evidence="2" id="KW-0732">Signal</keyword>
<dbReference type="Pfam" id="PF12028">
    <property type="entry name" value="DUF3515"/>
    <property type="match status" value="1"/>
</dbReference>